<dbReference type="InterPro" id="IPR007110">
    <property type="entry name" value="Ig-like_dom"/>
</dbReference>
<evidence type="ECO:0000313" key="3">
    <source>
        <dbReference type="Proteomes" id="UP000812440"/>
    </source>
</evidence>
<feature type="domain" description="Ig-like" evidence="1">
    <location>
        <begin position="9"/>
        <end position="106"/>
    </location>
</feature>
<dbReference type="SUPFAM" id="SSF48726">
    <property type="entry name" value="Immunoglobulin"/>
    <property type="match status" value="1"/>
</dbReference>
<evidence type="ECO:0000313" key="2">
    <source>
        <dbReference type="EMBL" id="KAG8453318.1"/>
    </source>
</evidence>
<gene>
    <name evidence="2" type="ORF">GDO86_000092</name>
</gene>
<dbReference type="InterPro" id="IPR013783">
    <property type="entry name" value="Ig-like_fold"/>
</dbReference>
<evidence type="ECO:0000259" key="1">
    <source>
        <dbReference type="PROSITE" id="PS50835"/>
    </source>
</evidence>
<accession>A0A8T2K9M7</accession>
<comment type="caution">
    <text evidence="2">The sequence shown here is derived from an EMBL/GenBank/DDBJ whole genome shotgun (WGS) entry which is preliminary data.</text>
</comment>
<dbReference type="OrthoDB" id="8908372at2759"/>
<dbReference type="Gene3D" id="2.60.40.10">
    <property type="entry name" value="Immunoglobulins"/>
    <property type="match status" value="1"/>
</dbReference>
<dbReference type="PANTHER" id="PTHR23267">
    <property type="entry name" value="IMMUNOGLOBULIN LIGHT CHAIN"/>
    <property type="match status" value="1"/>
</dbReference>
<dbReference type="Pfam" id="PF07686">
    <property type="entry name" value="V-set"/>
    <property type="match status" value="1"/>
</dbReference>
<feature type="non-terminal residue" evidence="2">
    <location>
        <position position="1"/>
    </location>
</feature>
<sequence length="106" mass="11711">FVFVFQAYGQVLITQSPDYVSVTPGESVTITCKGSGGVASLSTYYMAWYQQKPGQAAKLLIYNARKQHTGTPKRFVGSGAGSDFTFVISRVEVEDAAHYHCQHYYT</sequence>
<dbReference type="InterPro" id="IPR013106">
    <property type="entry name" value="Ig_V-set"/>
</dbReference>
<dbReference type="Proteomes" id="UP000812440">
    <property type="component" value="Chromosome 1"/>
</dbReference>
<name>A0A8T2K9M7_9PIPI</name>
<dbReference type="PROSITE" id="PS50835">
    <property type="entry name" value="IG_LIKE"/>
    <property type="match status" value="1"/>
</dbReference>
<dbReference type="EMBL" id="JAACNH010000001">
    <property type="protein sequence ID" value="KAG8453318.1"/>
    <property type="molecule type" value="Genomic_DNA"/>
</dbReference>
<dbReference type="InterPro" id="IPR050150">
    <property type="entry name" value="IgV_Light_Chain"/>
</dbReference>
<feature type="non-terminal residue" evidence="2">
    <location>
        <position position="106"/>
    </location>
</feature>
<dbReference type="SMART" id="SM00406">
    <property type="entry name" value="IGv"/>
    <property type="match status" value="1"/>
</dbReference>
<protein>
    <recommendedName>
        <fullName evidence="1">Ig-like domain-containing protein</fullName>
    </recommendedName>
</protein>
<dbReference type="InterPro" id="IPR036179">
    <property type="entry name" value="Ig-like_dom_sf"/>
</dbReference>
<reference evidence="2" key="1">
    <citation type="thesis" date="2020" institute="ProQuest LLC" country="789 East Eisenhower Parkway, Ann Arbor, MI, USA">
        <title>Comparative Genomics and Chromosome Evolution.</title>
        <authorList>
            <person name="Mudd A.B."/>
        </authorList>
    </citation>
    <scope>NUCLEOTIDE SEQUENCE</scope>
    <source>
        <strain evidence="2">Female2</strain>
        <tissue evidence="2">Blood</tissue>
    </source>
</reference>
<dbReference type="FunFam" id="2.60.40.10:FF:001230">
    <property type="entry name" value="Immunoglobulin kappa variable 8-16"/>
    <property type="match status" value="1"/>
</dbReference>
<dbReference type="AlphaFoldDB" id="A0A8T2K9M7"/>
<keyword evidence="3" id="KW-1185">Reference proteome</keyword>
<proteinExistence type="predicted"/>
<organism evidence="2 3">
    <name type="scientific">Hymenochirus boettgeri</name>
    <name type="common">Congo dwarf clawed frog</name>
    <dbReference type="NCBI Taxonomy" id="247094"/>
    <lineage>
        <taxon>Eukaryota</taxon>
        <taxon>Metazoa</taxon>
        <taxon>Chordata</taxon>
        <taxon>Craniata</taxon>
        <taxon>Vertebrata</taxon>
        <taxon>Euteleostomi</taxon>
        <taxon>Amphibia</taxon>
        <taxon>Batrachia</taxon>
        <taxon>Anura</taxon>
        <taxon>Pipoidea</taxon>
        <taxon>Pipidae</taxon>
        <taxon>Pipinae</taxon>
        <taxon>Hymenochirus</taxon>
    </lineage>
</organism>